<evidence type="ECO:0000313" key="3">
    <source>
        <dbReference type="Proteomes" id="UP000183469"/>
    </source>
</evidence>
<accession>A0A1H3WS78</accession>
<dbReference type="PANTHER" id="PTHR42759">
    <property type="entry name" value="MOXR FAMILY PROTEIN"/>
    <property type="match status" value="1"/>
</dbReference>
<organism evidence="2 3">
    <name type="scientific">Selenomonas ruminantium</name>
    <dbReference type="NCBI Taxonomy" id="971"/>
    <lineage>
        <taxon>Bacteria</taxon>
        <taxon>Bacillati</taxon>
        <taxon>Bacillota</taxon>
        <taxon>Negativicutes</taxon>
        <taxon>Selenomonadales</taxon>
        <taxon>Selenomonadaceae</taxon>
        <taxon>Selenomonas</taxon>
    </lineage>
</organism>
<evidence type="ECO:0000259" key="1">
    <source>
        <dbReference type="Pfam" id="PF07728"/>
    </source>
</evidence>
<dbReference type="GO" id="GO:0016887">
    <property type="term" value="F:ATP hydrolysis activity"/>
    <property type="evidence" value="ECO:0007669"/>
    <property type="project" value="InterPro"/>
</dbReference>
<dbReference type="RefSeq" id="WP_218138692.1">
    <property type="nucleotide sequence ID" value="NZ_FNQG01000004.1"/>
</dbReference>
<name>A0A1H3WS78_SELRU</name>
<dbReference type="EMBL" id="FNQG01000004">
    <property type="protein sequence ID" value="SDZ89232.1"/>
    <property type="molecule type" value="Genomic_DNA"/>
</dbReference>
<dbReference type="Gene3D" id="3.40.50.300">
    <property type="entry name" value="P-loop containing nucleotide triphosphate hydrolases"/>
    <property type="match status" value="1"/>
</dbReference>
<dbReference type="InterPro" id="IPR050764">
    <property type="entry name" value="CbbQ/NirQ/NorQ/GpvN"/>
</dbReference>
<evidence type="ECO:0000313" key="2">
    <source>
        <dbReference type="EMBL" id="SDZ89232.1"/>
    </source>
</evidence>
<dbReference type="Proteomes" id="UP000183469">
    <property type="component" value="Unassembled WGS sequence"/>
</dbReference>
<protein>
    <submittedName>
        <fullName evidence="2">MoxR-like ATPase</fullName>
    </submittedName>
</protein>
<dbReference type="SUPFAM" id="SSF52540">
    <property type="entry name" value="P-loop containing nucleoside triphosphate hydrolases"/>
    <property type="match status" value="1"/>
</dbReference>
<sequence>MTAEEMRNFFGGQGLRPELLAQAAAFREANPWQGKREVNAPRFPYFGTEILTAALTALLAGANLLLAGPKATGKNILAENLALLLGRPLWNVSFHIDVDASYLIGMDTFKGGEVCFRPGPVHECVTAGGICVLDEINMARNEALAVLHSLLDHRRQLEVPGYDRLNLHPATRFIATMNYGYSGTRELNEALLSRFVVIHMPVPGESELTSLLKYEFPDLRENAARTMAALFLDLRQKYEAREISGRALDLRGLLEALRLIKLGLTAGQAFSMGLTGKCFDLQERALAEDIIALRLPADWGREEIFAG</sequence>
<proteinExistence type="predicted"/>
<feature type="domain" description="ATPase dynein-related AAA" evidence="1">
    <location>
        <begin position="63"/>
        <end position="195"/>
    </location>
</feature>
<reference evidence="2 3" key="1">
    <citation type="submission" date="2016-10" db="EMBL/GenBank/DDBJ databases">
        <authorList>
            <person name="de Groot N.N."/>
        </authorList>
    </citation>
    <scope>NUCLEOTIDE SEQUENCE [LARGE SCALE GENOMIC DNA]</scope>
    <source>
        <strain evidence="2 3">DSM 2872</strain>
    </source>
</reference>
<gene>
    <name evidence="2" type="ORF">SAMN05660648_01096</name>
</gene>
<dbReference type="AlphaFoldDB" id="A0A1H3WS78"/>
<dbReference type="InterPro" id="IPR027417">
    <property type="entry name" value="P-loop_NTPase"/>
</dbReference>
<dbReference type="GO" id="GO:0005524">
    <property type="term" value="F:ATP binding"/>
    <property type="evidence" value="ECO:0007669"/>
    <property type="project" value="InterPro"/>
</dbReference>
<dbReference type="Pfam" id="PF07728">
    <property type="entry name" value="AAA_5"/>
    <property type="match status" value="1"/>
</dbReference>
<dbReference type="PANTHER" id="PTHR42759:SF1">
    <property type="entry name" value="MAGNESIUM-CHELATASE SUBUNIT CHLD"/>
    <property type="match status" value="1"/>
</dbReference>
<dbReference type="InterPro" id="IPR011704">
    <property type="entry name" value="ATPase_dyneun-rel_AAA"/>
</dbReference>